<dbReference type="Proteomes" id="UP000034333">
    <property type="component" value="Unassembled WGS sequence"/>
</dbReference>
<accession>A0A0G0KL87</accession>
<comment type="caution">
    <text evidence="1">The sequence shown here is derived from an EMBL/GenBank/DDBJ whole genome shotgun (WGS) entry which is preliminary data.</text>
</comment>
<dbReference type="EMBL" id="LBTN01000001">
    <property type="protein sequence ID" value="KKQ41346.1"/>
    <property type="molecule type" value="Genomic_DNA"/>
</dbReference>
<dbReference type="AlphaFoldDB" id="A0A0G0KL87"/>
<evidence type="ECO:0000313" key="1">
    <source>
        <dbReference type="EMBL" id="KKQ41346.1"/>
    </source>
</evidence>
<proteinExistence type="predicted"/>
<sequence length="152" mass="17020">MWAVANFELFLYDHREMIGDAAPHILMRAIRASKSIGLISTDKSVLFDIMSGNMMLCGMFLTDFETEHHQAVQNLAIDGQIERFGDKGSRDMALEDIAGTIHILFGQTVPYVFDPFLEGQNTDGAALNTLIREELAKRGVEWPTDVNIFRVG</sequence>
<gene>
    <name evidence="1" type="ORF">US58_C0001G0020</name>
</gene>
<name>A0A0G0KL87_9BACT</name>
<reference evidence="1 2" key="1">
    <citation type="journal article" date="2015" name="Nature">
        <title>rRNA introns, odd ribosomes, and small enigmatic genomes across a large radiation of phyla.</title>
        <authorList>
            <person name="Brown C.T."/>
            <person name="Hug L.A."/>
            <person name="Thomas B.C."/>
            <person name="Sharon I."/>
            <person name="Castelle C.J."/>
            <person name="Singh A."/>
            <person name="Wilkins M.J."/>
            <person name="Williams K.H."/>
            <person name="Banfield J.F."/>
        </authorList>
    </citation>
    <scope>NUCLEOTIDE SEQUENCE [LARGE SCALE GENOMIC DNA]</scope>
</reference>
<organism evidence="1 2">
    <name type="scientific">Candidatus Magasanikbacteria bacterium GW2011_GWA2_37_8</name>
    <dbReference type="NCBI Taxonomy" id="1619036"/>
    <lineage>
        <taxon>Bacteria</taxon>
        <taxon>Candidatus Magasanikiibacteriota</taxon>
    </lineage>
</organism>
<protein>
    <submittedName>
        <fullName evidence="1">Uncharacterized protein</fullName>
    </submittedName>
</protein>
<evidence type="ECO:0000313" key="2">
    <source>
        <dbReference type="Proteomes" id="UP000034333"/>
    </source>
</evidence>